<keyword evidence="6" id="KW-1185">Reference proteome</keyword>
<accession>A0ABR4B1U8</accession>
<evidence type="ECO:0000259" key="4">
    <source>
        <dbReference type="PROSITE" id="PS50405"/>
    </source>
</evidence>
<name>A0ABR4B1U8_9LECA</name>
<gene>
    <name evidence="5" type="ORF">ABVK25_008415</name>
</gene>
<dbReference type="Gene3D" id="1.20.1050.10">
    <property type="match status" value="1"/>
</dbReference>
<dbReference type="SUPFAM" id="SSF52833">
    <property type="entry name" value="Thioredoxin-like"/>
    <property type="match status" value="1"/>
</dbReference>
<evidence type="ECO:0000256" key="1">
    <source>
        <dbReference type="ARBA" id="ARBA00007409"/>
    </source>
</evidence>
<dbReference type="SFLD" id="SFLDG00358">
    <property type="entry name" value="Main_(cytGST)"/>
    <property type="match status" value="1"/>
</dbReference>
<feature type="domain" description="GST C-terminal" evidence="4">
    <location>
        <begin position="100"/>
        <end position="231"/>
    </location>
</feature>
<organism evidence="5 6">
    <name type="scientific">Lepraria finkii</name>
    <dbReference type="NCBI Taxonomy" id="1340010"/>
    <lineage>
        <taxon>Eukaryota</taxon>
        <taxon>Fungi</taxon>
        <taxon>Dikarya</taxon>
        <taxon>Ascomycota</taxon>
        <taxon>Pezizomycotina</taxon>
        <taxon>Lecanoromycetes</taxon>
        <taxon>OSLEUM clade</taxon>
        <taxon>Lecanoromycetidae</taxon>
        <taxon>Lecanorales</taxon>
        <taxon>Lecanorineae</taxon>
        <taxon>Stereocaulaceae</taxon>
        <taxon>Lepraria</taxon>
    </lineage>
</organism>
<dbReference type="Proteomes" id="UP001590951">
    <property type="component" value="Unassembled WGS sequence"/>
</dbReference>
<dbReference type="PROSITE" id="PS50405">
    <property type="entry name" value="GST_CTER"/>
    <property type="match status" value="1"/>
</dbReference>
<dbReference type="InterPro" id="IPR040079">
    <property type="entry name" value="Glutathione_S-Trfase"/>
</dbReference>
<dbReference type="Pfam" id="PF02798">
    <property type="entry name" value="GST_N"/>
    <property type="match status" value="1"/>
</dbReference>
<evidence type="ECO:0000313" key="6">
    <source>
        <dbReference type="Proteomes" id="UP001590951"/>
    </source>
</evidence>
<evidence type="ECO:0008006" key="7">
    <source>
        <dbReference type="Google" id="ProtNLM"/>
    </source>
</evidence>
<evidence type="ECO:0000313" key="5">
    <source>
        <dbReference type="EMBL" id="KAL2051363.1"/>
    </source>
</evidence>
<feature type="domain" description="GST N-terminal" evidence="3">
    <location>
        <begin position="1"/>
        <end position="87"/>
    </location>
</feature>
<sequence>MSLLFYYVPHSTSNVTSAVLDEIEYGLPSPLAKRIELSIQAGDTKAPHYLSTVNPNGRVPAIVHDGVSIWESAAITMYLGETFGVAGSSDYRKQSLYPALGPKRGEAMKWIVWGNTTLADAVSRLVATLPTGTPGAVEQGSQDFIPENNKRSLEEAEAKAKAKKEITKCLDILNGALHDSDFLIGQGYCLADTHLWSFVSYICILGVSLNGHANVKAWTARIGDRPALKHE</sequence>
<dbReference type="InterPro" id="IPR004045">
    <property type="entry name" value="Glutathione_S-Trfase_N"/>
</dbReference>
<dbReference type="SUPFAM" id="SSF47616">
    <property type="entry name" value="GST C-terminal domain-like"/>
    <property type="match status" value="1"/>
</dbReference>
<dbReference type="PANTHER" id="PTHR44051">
    <property type="entry name" value="GLUTATHIONE S-TRANSFERASE-RELATED"/>
    <property type="match status" value="1"/>
</dbReference>
<comment type="similarity">
    <text evidence="1 2">Belongs to the GST superfamily.</text>
</comment>
<dbReference type="PROSITE" id="PS50404">
    <property type="entry name" value="GST_NTER"/>
    <property type="match status" value="1"/>
</dbReference>
<dbReference type="Gene3D" id="3.40.30.10">
    <property type="entry name" value="Glutaredoxin"/>
    <property type="match status" value="1"/>
</dbReference>
<dbReference type="InterPro" id="IPR010987">
    <property type="entry name" value="Glutathione-S-Trfase_C-like"/>
</dbReference>
<dbReference type="Pfam" id="PF00043">
    <property type="entry name" value="GST_C"/>
    <property type="match status" value="1"/>
</dbReference>
<evidence type="ECO:0000259" key="3">
    <source>
        <dbReference type="PROSITE" id="PS50404"/>
    </source>
</evidence>
<dbReference type="EMBL" id="JBHFEH010000036">
    <property type="protein sequence ID" value="KAL2051363.1"/>
    <property type="molecule type" value="Genomic_DNA"/>
</dbReference>
<dbReference type="SFLD" id="SFLDS00019">
    <property type="entry name" value="Glutathione_Transferase_(cytos"/>
    <property type="match status" value="1"/>
</dbReference>
<protein>
    <recommendedName>
        <fullName evidence="7">Glutathione S-transferase</fullName>
    </recommendedName>
</protein>
<dbReference type="InterPro" id="IPR036249">
    <property type="entry name" value="Thioredoxin-like_sf"/>
</dbReference>
<evidence type="ECO:0000256" key="2">
    <source>
        <dbReference type="RuleBase" id="RU003494"/>
    </source>
</evidence>
<comment type="caution">
    <text evidence="5">The sequence shown here is derived from an EMBL/GenBank/DDBJ whole genome shotgun (WGS) entry which is preliminary data.</text>
</comment>
<dbReference type="InterPro" id="IPR004046">
    <property type="entry name" value="GST_C"/>
</dbReference>
<proteinExistence type="inferred from homology"/>
<reference evidence="5 6" key="1">
    <citation type="submission" date="2024-09" db="EMBL/GenBank/DDBJ databases">
        <title>Rethinking Asexuality: The Enigmatic Case of Functional Sexual Genes in Lepraria (Stereocaulaceae).</title>
        <authorList>
            <person name="Doellman M."/>
            <person name="Sun Y."/>
            <person name="Barcenas-Pena A."/>
            <person name="Lumbsch H.T."/>
            <person name="Grewe F."/>
        </authorList>
    </citation>
    <scope>NUCLEOTIDE SEQUENCE [LARGE SCALE GENOMIC DNA]</scope>
    <source>
        <strain evidence="5 6">Grewe 0041</strain>
    </source>
</reference>
<dbReference type="PANTHER" id="PTHR44051:SF8">
    <property type="entry name" value="GLUTATHIONE S-TRANSFERASE GSTA"/>
    <property type="match status" value="1"/>
</dbReference>
<dbReference type="InterPro" id="IPR036282">
    <property type="entry name" value="Glutathione-S-Trfase_C_sf"/>
</dbReference>